<evidence type="ECO:0000256" key="1">
    <source>
        <dbReference type="ARBA" id="ARBA00004211"/>
    </source>
</evidence>
<dbReference type="GO" id="GO:0006836">
    <property type="term" value="P:neurotransmitter transport"/>
    <property type="evidence" value="ECO:0007669"/>
    <property type="project" value="UniProtKB-KW"/>
</dbReference>
<feature type="domain" description="T-SNARE coiled-coil homology" evidence="10">
    <location>
        <begin position="14"/>
        <end position="76"/>
    </location>
</feature>
<dbReference type="STRING" id="6248.A0A0K0EEA5"/>
<dbReference type="Proteomes" id="UP000035681">
    <property type="component" value="Unplaced"/>
</dbReference>
<dbReference type="PROSITE" id="PS00914">
    <property type="entry name" value="SYNTAXIN"/>
    <property type="match status" value="1"/>
</dbReference>
<reference evidence="12" key="1">
    <citation type="submission" date="2015-08" db="UniProtKB">
        <authorList>
            <consortium name="WormBaseParasite"/>
        </authorList>
    </citation>
    <scope>IDENTIFICATION</scope>
</reference>
<keyword evidence="11" id="KW-1185">Reference proteome</keyword>
<keyword evidence="4 9" id="KW-0812">Transmembrane</keyword>
<evidence type="ECO:0000256" key="3">
    <source>
        <dbReference type="ARBA" id="ARBA00022448"/>
    </source>
</evidence>
<evidence type="ECO:0000313" key="13">
    <source>
        <dbReference type="WBParaSite" id="TCONS_00009656.p1"/>
    </source>
</evidence>
<dbReference type="PROSITE" id="PS50192">
    <property type="entry name" value="T_SNARE"/>
    <property type="match status" value="1"/>
</dbReference>
<name>A0A0K0EEA5_STRER</name>
<comment type="similarity">
    <text evidence="2">Belongs to the syntaxin family.</text>
</comment>
<dbReference type="GO" id="GO:0016020">
    <property type="term" value="C:membrane"/>
    <property type="evidence" value="ECO:0007669"/>
    <property type="project" value="UniProtKB-SubCell"/>
</dbReference>
<feature type="transmembrane region" description="Helical" evidence="9">
    <location>
        <begin position="86"/>
        <end position="104"/>
    </location>
</feature>
<dbReference type="InterPro" id="IPR006012">
    <property type="entry name" value="Syntaxin/epimorphin_CS"/>
</dbReference>
<evidence type="ECO:0000259" key="10">
    <source>
        <dbReference type="PROSITE" id="PS50192"/>
    </source>
</evidence>
<keyword evidence="5" id="KW-0532">Neurotransmitter transport</keyword>
<dbReference type="SMART" id="SM00397">
    <property type="entry name" value="t_SNARE"/>
    <property type="match status" value="1"/>
</dbReference>
<dbReference type="GO" id="GO:0005484">
    <property type="term" value="F:SNAP receptor activity"/>
    <property type="evidence" value="ECO:0007669"/>
    <property type="project" value="InterPro"/>
</dbReference>
<dbReference type="GO" id="GO:0006886">
    <property type="term" value="P:intracellular protein transport"/>
    <property type="evidence" value="ECO:0007669"/>
    <property type="project" value="InterPro"/>
</dbReference>
<evidence type="ECO:0000256" key="6">
    <source>
        <dbReference type="ARBA" id="ARBA00022989"/>
    </source>
</evidence>
<keyword evidence="6 9" id="KW-1133">Transmembrane helix</keyword>
<evidence type="ECO:0000313" key="11">
    <source>
        <dbReference type="Proteomes" id="UP000035681"/>
    </source>
</evidence>
<proteinExistence type="inferred from homology"/>
<keyword evidence="3" id="KW-0813">Transport</keyword>
<evidence type="ECO:0000256" key="4">
    <source>
        <dbReference type="ARBA" id="ARBA00022692"/>
    </source>
</evidence>
<evidence type="ECO:0000256" key="5">
    <source>
        <dbReference type="ARBA" id="ARBA00022775"/>
    </source>
</evidence>
<evidence type="ECO:0000256" key="7">
    <source>
        <dbReference type="ARBA" id="ARBA00023054"/>
    </source>
</evidence>
<evidence type="ECO:0000256" key="8">
    <source>
        <dbReference type="ARBA" id="ARBA00023136"/>
    </source>
</evidence>
<keyword evidence="8 9" id="KW-0472">Membrane</keyword>
<evidence type="ECO:0000256" key="9">
    <source>
        <dbReference type="SAM" id="Phobius"/>
    </source>
</evidence>
<evidence type="ECO:0000313" key="12">
    <source>
        <dbReference type="WBParaSite" id="SSTP_0000781700.1"/>
    </source>
</evidence>
<dbReference type="Gene3D" id="1.20.5.110">
    <property type="match status" value="1"/>
</dbReference>
<protein>
    <submittedName>
        <fullName evidence="12 13">t-SNARE coiled-coil homology domain-containing protein</fullName>
    </submittedName>
</protein>
<dbReference type="InterPro" id="IPR000727">
    <property type="entry name" value="T_SNARE_dom"/>
</dbReference>
<dbReference type="PANTHER" id="PTHR12791">
    <property type="entry name" value="GOLGI SNARE BET1-RELATED"/>
    <property type="match status" value="1"/>
</dbReference>
<dbReference type="FunFam" id="1.20.5.110:FF:000006">
    <property type="entry name" value="Syntaxin 6"/>
    <property type="match status" value="1"/>
</dbReference>
<sequence length="105" mass="12357">MSKNFFEDTLEKQKLLIGEQDEDLNRVGDSLSTIKHMSYKIGDELDDQAELLEDLDIQMKNTDIKMENVMKKIAKLTKLEDESNQWKAIIFLIILIFILFFILIF</sequence>
<evidence type="ECO:0000256" key="2">
    <source>
        <dbReference type="ARBA" id="ARBA00009063"/>
    </source>
</evidence>
<dbReference type="AlphaFoldDB" id="A0A0K0EEA5"/>
<dbReference type="SUPFAM" id="SSF58038">
    <property type="entry name" value="SNARE fusion complex"/>
    <property type="match status" value="1"/>
</dbReference>
<organism evidence="12">
    <name type="scientific">Strongyloides stercoralis</name>
    <name type="common">Threadworm</name>
    <dbReference type="NCBI Taxonomy" id="6248"/>
    <lineage>
        <taxon>Eukaryota</taxon>
        <taxon>Metazoa</taxon>
        <taxon>Ecdysozoa</taxon>
        <taxon>Nematoda</taxon>
        <taxon>Chromadorea</taxon>
        <taxon>Rhabditida</taxon>
        <taxon>Tylenchina</taxon>
        <taxon>Panagrolaimomorpha</taxon>
        <taxon>Strongyloidoidea</taxon>
        <taxon>Strongyloididae</taxon>
        <taxon>Strongyloides</taxon>
    </lineage>
</organism>
<accession>A0A0K0EEA5</accession>
<keyword evidence="7" id="KW-0175">Coiled coil</keyword>
<comment type="subcellular location">
    <subcellularLocation>
        <location evidence="1">Membrane</location>
        <topology evidence="1">Single-pass type IV membrane protein</topology>
    </subcellularLocation>
</comment>
<dbReference type="Pfam" id="PF05739">
    <property type="entry name" value="SNARE"/>
    <property type="match status" value="1"/>
</dbReference>
<dbReference type="WBParaSite" id="SSTP_0000781700.1">
    <property type="protein sequence ID" value="SSTP_0000781700.1"/>
    <property type="gene ID" value="SSTP_0000781700"/>
</dbReference>
<dbReference type="WBParaSite" id="TCONS_00009656.p1">
    <property type="protein sequence ID" value="TCONS_00009656.p1"/>
    <property type="gene ID" value="XLOC_007432"/>
</dbReference>